<gene>
    <name evidence="3" type="ORF">GLOTRDRAFT_70544</name>
</gene>
<dbReference type="PANTHER" id="PTHR31011">
    <property type="entry name" value="PROTEIN STB2-RELATED"/>
    <property type="match status" value="1"/>
</dbReference>
<feature type="compositionally biased region" description="Basic and acidic residues" evidence="1">
    <location>
        <begin position="974"/>
        <end position="984"/>
    </location>
</feature>
<feature type="compositionally biased region" description="Basic and acidic residues" evidence="1">
    <location>
        <begin position="506"/>
        <end position="532"/>
    </location>
</feature>
<accession>S7QIT6</accession>
<feature type="compositionally biased region" description="Basic and acidic residues" evidence="1">
    <location>
        <begin position="633"/>
        <end position="643"/>
    </location>
</feature>
<dbReference type="AlphaFoldDB" id="S7QIT6"/>
<protein>
    <recommendedName>
        <fullName evidence="2">STB6-like N-terminal domain-containing protein</fullName>
    </recommendedName>
</protein>
<dbReference type="PANTHER" id="PTHR31011:SF2">
    <property type="entry name" value="PROTEIN STB2-RELATED"/>
    <property type="match status" value="1"/>
</dbReference>
<dbReference type="HOGENOM" id="CLU_010710_0_0_1"/>
<feature type="compositionally biased region" description="Low complexity" evidence="1">
    <location>
        <begin position="621"/>
        <end position="632"/>
    </location>
</feature>
<dbReference type="KEGG" id="gtr:GLOTRDRAFT_70544"/>
<feature type="domain" description="STB6-like N-terminal" evidence="2">
    <location>
        <begin position="63"/>
        <end position="193"/>
    </location>
</feature>
<feature type="compositionally biased region" description="Polar residues" evidence="1">
    <location>
        <begin position="566"/>
        <end position="579"/>
    </location>
</feature>
<feature type="region of interest" description="Disordered" evidence="1">
    <location>
        <begin position="558"/>
        <end position="653"/>
    </location>
</feature>
<feature type="region of interest" description="Disordered" evidence="1">
    <location>
        <begin position="494"/>
        <end position="538"/>
    </location>
</feature>
<feature type="region of interest" description="Disordered" evidence="1">
    <location>
        <begin position="1"/>
        <end position="54"/>
    </location>
</feature>
<keyword evidence="4" id="KW-1185">Reference proteome</keyword>
<dbReference type="eggNOG" id="ENOG502QT8Q">
    <property type="taxonomic scope" value="Eukaryota"/>
</dbReference>
<dbReference type="RefSeq" id="XP_007862300.1">
    <property type="nucleotide sequence ID" value="XM_007864109.1"/>
</dbReference>
<evidence type="ECO:0000256" key="1">
    <source>
        <dbReference type="SAM" id="MobiDB-lite"/>
    </source>
</evidence>
<dbReference type="OrthoDB" id="19806at2759"/>
<dbReference type="GO" id="GO:0070822">
    <property type="term" value="C:Sin3-type complex"/>
    <property type="evidence" value="ECO:0007669"/>
    <property type="project" value="TreeGrafter"/>
</dbReference>
<evidence type="ECO:0000313" key="4">
    <source>
        <dbReference type="Proteomes" id="UP000030669"/>
    </source>
</evidence>
<feature type="compositionally biased region" description="Polar residues" evidence="1">
    <location>
        <begin position="596"/>
        <end position="610"/>
    </location>
</feature>
<dbReference type="Proteomes" id="UP000030669">
    <property type="component" value="Unassembled WGS sequence"/>
</dbReference>
<name>S7QIT6_GLOTA</name>
<dbReference type="Pfam" id="PF25995">
    <property type="entry name" value="STB6_N"/>
    <property type="match status" value="1"/>
</dbReference>
<dbReference type="InterPro" id="IPR038919">
    <property type="entry name" value="STB2/STB2"/>
</dbReference>
<feature type="region of interest" description="Disordered" evidence="1">
    <location>
        <begin position="670"/>
        <end position="709"/>
    </location>
</feature>
<feature type="compositionally biased region" description="Low complexity" evidence="1">
    <location>
        <begin position="383"/>
        <end position="394"/>
    </location>
</feature>
<evidence type="ECO:0000313" key="3">
    <source>
        <dbReference type="EMBL" id="EPQ59262.1"/>
    </source>
</evidence>
<sequence length="1011" mass="112126">MPTVRAPKLPIVATANGTDGQSNSASPRSRHKHSGSKLIRSRSGSTSLQSSPDPSTVAEYAGELWLGQKCRFDIVEEQIELAGYQLYVVEKWIVERRPITVLTVYTGDLEHKITVTALSPSASLSQTEAQQEWDSVLHGLRRDGARPKETDDGTLMVTSLANFRSDFTIVHIPGGNFLDIQEQLYTNINLLRMGCSGRSALTLEEPSDTTKDRFVSMYHFPTKIRSAPLFNPTVLELVKFIQAGLAMCNMYDAVQTDGRDRDKWCREIDGLLCDDTADGIGRWVLEIGEAVVGVEPMERLADPTVVSALLSLIVTVRNKLRAIGFNHMIPKDPFLDPEGFITGLSQYHFSGRAHHGHGSSATSLTSTPNLSISSYHNNPATNGSPPGDGSQSSSVLYLSRPVIEAISHSYEKARQSDSYKVHRVLLNKLDDLTTDIRSAASGGDGHLSGDAGGWAINPTLDMALFVRGVVSGDKKEGITSLRLLWTGRVSVLQERRRPPEPVLTNERSKKDSIGSEGDEKTDGRSSDSDGEKFTAPWGGRVQKKIESWAALSRKRHSVDLSKAKSEQTSPSSSKPQSLQVPELVISPDPDEEEVLSSGQVSPTPEGQYNRSLLAIGQLPRTETSSTPSISTSDYERRITEFNQKRPSTKPYYQSRIVSWSDPLSARGIMDEDEQVSGRESAKESGKESGKDEQRRERRRKREGSGLLRGGRLARVSEHGEFFVEGTRDDLDVGEHKIVPTLRRSRSFDGAVPVAGIRILPLDRLRIDVELCGQMLIMRRRERHLHNVLDCLQVITRSLSETNAQLREDYRSHTAALKDLEARAQVIADIDAERTKVDAMVQETHALSYESAQFRVPELWYMALPPRRKVLQLREKVFGTGGRPLPPGVHGAHGRFNRLQWTLDGRERLVDRYGRTESEAEEEDALPDEYGLYPPYEEEDVVAHQGMKPTWLLNLFNSWAGQWGLFTAKTKGKGKAKEVKARTSTDESDAPAHPQSDEDPPTSPTSPRSGES</sequence>
<dbReference type="STRING" id="670483.S7QIT6"/>
<proteinExistence type="predicted"/>
<dbReference type="GeneID" id="19308098"/>
<feature type="compositionally biased region" description="Polar residues" evidence="1">
    <location>
        <begin position="15"/>
        <end position="27"/>
    </location>
</feature>
<reference evidence="3 4" key="1">
    <citation type="journal article" date="2012" name="Science">
        <title>The Paleozoic origin of enzymatic lignin decomposition reconstructed from 31 fungal genomes.</title>
        <authorList>
            <person name="Floudas D."/>
            <person name="Binder M."/>
            <person name="Riley R."/>
            <person name="Barry K."/>
            <person name="Blanchette R.A."/>
            <person name="Henrissat B."/>
            <person name="Martinez A.T."/>
            <person name="Otillar R."/>
            <person name="Spatafora J.W."/>
            <person name="Yadav J.S."/>
            <person name="Aerts A."/>
            <person name="Benoit I."/>
            <person name="Boyd A."/>
            <person name="Carlson A."/>
            <person name="Copeland A."/>
            <person name="Coutinho P.M."/>
            <person name="de Vries R.P."/>
            <person name="Ferreira P."/>
            <person name="Findley K."/>
            <person name="Foster B."/>
            <person name="Gaskell J."/>
            <person name="Glotzer D."/>
            <person name="Gorecki P."/>
            <person name="Heitman J."/>
            <person name="Hesse C."/>
            <person name="Hori C."/>
            <person name="Igarashi K."/>
            <person name="Jurgens J.A."/>
            <person name="Kallen N."/>
            <person name="Kersten P."/>
            <person name="Kohler A."/>
            <person name="Kuees U."/>
            <person name="Kumar T.K.A."/>
            <person name="Kuo A."/>
            <person name="LaButti K."/>
            <person name="Larrondo L.F."/>
            <person name="Lindquist E."/>
            <person name="Ling A."/>
            <person name="Lombard V."/>
            <person name="Lucas S."/>
            <person name="Lundell T."/>
            <person name="Martin R."/>
            <person name="McLaughlin D.J."/>
            <person name="Morgenstern I."/>
            <person name="Morin E."/>
            <person name="Murat C."/>
            <person name="Nagy L.G."/>
            <person name="Nolan M."/>
            <person name="Ohm R.A."/>
            <person name="Patyshakuliyeva A."/>
            <person name="Rokas A."/>
            <person name="Ruiz-Duenas F.J."/>
            <person name="Sabat G."/>
            <person name="Salamov A."/>
            <person name="Samejima M."/>
            <person name="Schmutz J."/>
            <person name="Slot J.C."/>
            <person name="St John F."/>
            <person name="Stenlid J."/>
            <person name="Sun H."/>
            <person name="Sun S."/>
            <person name="Syed K."/>
            <person name="Tsang A."/>
            <person name="Wiebenga A."/>
            <person name="Young D."/>
            <person name="Pisabarro A."/>
            <person name="Eastwood D.C."/>
            <person name="Martin F."/>
            <person name="Cullen D."/>
            <person name="Grigoriev I.V."/>
            <person name="Hibbett D.S."/>
        </authorList>
    </citation>
    <scope>NUCLEOTIDE SEQUENCE [LARGE SCALE GENOMIC DNA]</scope>
    <source>
        <strain evidence="3 4">ATCC 11539</strain>
    </source>
</reference>
<dbReference type="OMA" id="DLWHMAA"/>
<evidence type="ECO:0000259" key="2">
    <source>
        <dbReference type="Pfam" id="PF25995"/>
    </source>
</evidence>
<dbReference type="EMBL" id="KB469297">
    <property type="protein sequence ID" value="EPQ59262.1"/>
    <property type="molecule type" value="Genomic_DNA"/>
</dbReference>
<feature type="region of interest" description="Disordered" evidence="1">
    <location>
        <begin position="969"/>
        <end position="1011"/>
    </location>
</feature>
<feature type="compositionally biased region" description="Low complexity" evidence="1">
    <location>
        <begin position="41"/>
        <end position="51"/>
    </location>
</feature>
<feature type="region of interest" description="Disordered" evidence="1">
    <location>
        <begin position="355"/>
        <end position="394"/>
    </location>
</feature>
<organism evidence="3 4">
    <name type="scientific">Gloeophyllum trabeum (strain ATCC 11539 / FP-39264 / Madison 617)</name>
    <name type="common">Brown rot fungus</name>
    <dbReference type="NCBI Taxonomy" id="670483"/>
    <lineage>
        <taxon>Eukaryota</taxon>
        <taxon>Fungi</taxon>
        <taxon>Dikarya</taxon>
        <taxon>Basidiomycota</taxon>
        <taxon>Agaricomycotina</taxon>
        <taxon>Agaricomycetes</taxon>
        <taxon>Gloeophyllales</taxon>
        <taxon>Gloeophyllaceae</taxon>
        <taxon>Gloeophyllum</taxon>
    </lineage>
</organism>
<feature type="compositionally biased region" description="Basic and acidic residues" evidence="1">
    <location>
        <begin position="675"/>
        <end position="695"/>
    </location>
</feature>
<dbReference type="InterPro" id="IPR059025">
    <property type="entry name" value="STB6_N"/>
</dbReference>
<feature type="compositionally biased region" description="Polar residues" evidence="1">
    <location>
        <begin position="359"/>
        <end position="382"/>
    </location>
</feature>